<keyword evidence="3" id="KW-0732">Signal</keyword>
<evidence type="ECO:0008006" key="8">
    <source>
        <dbReference type="Google" id="ProtNLM"/>
    </source>
</evidence>
<comment type="similarity">
    <text evidence="2">Belongs to the MipA/OmpV family.</text>
</comment>
<dbReference type="PANTHER" id="PTHR38776:SF1">
    <property type="entry name" value="MLTA-INTERACTING PROTEIN-RELATED"/>
    <property type="match status" value="1"/>
</dbReference>
<dbReference type="GO" id="GO:0009279">
    <property type="term" value="C:cell outer membrane"/>
    <property type="evidence" value="ECO:0007669"/>
    <property type="project" value="UniProtKB-SubCell"/>
</dbReference>
<proteinExistence type="inferred from homology"/>
<reference evidence="6 7" key="1">
    <citation type="submission" date="2017-08" db="EMBL/GenBank/DDBJ databases">
        <title>Infants hospitalized years apart are colonized by the same room-sourced microbial strains.</title>
        <authorList>
            <person name="Brooks B."/>
            <person name="Olm M.R."/>
            <person name="Firek B.A."/>
            <person name="Baker R."/>
            <person name="Thomas B.C."/>
            <person name="Morowitz M.J."/>
            <person name="Banfield J.F."/>
        </authorList>
    </citation>
    <scope>NUCLEOTIDE SEQUENCE [LARGE SCALE GENOMIC DNA]</scope>
    <source>
        <strain evidence="6">S2_003_000_R2_11</strain>
    </source>
</reference>
<dbReference type="EMBL" id="QFQS01000005">
    <property type="protein sequence ID" value="PZQ95913.1"/>
    <property type="molecule type" value="Genomic_DNA"/>
</dbReference>
<evidence type="ECO:0000256" key="5">
    <source>
        <dbReference type="ARBA" id="ARBA00023237"/>
    </source>
</evidence>
<protein>
    <recommendedName>
        <fullName evidence="8">MipA/OmpV family protein</fullName>
    </recommendedName>
</protein>
<sequence>MVLAFVALFATGAASIAQEEPAGIGLGLGFFSGERAYGDTDNVAVPLVDYEGKWFKISGLTADIKLPWISSERLSFALRANYTIGEGYKADDTEILTGMAERKGGLWAGAAMDWRPDFADFSLEWQSDISGDANGTRLRVEASRTFQWDRVMLTPRITGTWMDENAVEYYYGVTPAEATPTRPVYDGEATLNLEVGLRAAYMLRERQMIMLDIGLTRVGDGIKDSPITVDDTLTSIGMGYVFRF</sequence>
<dbReference type="Proteomes" id="UP000248975">
    <property type="component" value="Unassembled WGS sequence"/>
</dbReference>
<dbReference type="InterPro" id="IPR010583">
    <property type="entry name" value="MipA"/>
</dbReference>
<evidence type="ECO:0000256" key="3">
    <source>
        <dbReference type="ARBA" id="ARBA00022729"/>
    </source>
</evidence>
<gene>
    <name evidence="6" type="ORF">DI533_17950</name>
</gene>
<dbReference type="PANTHER" id="PTHR38776">
    <property type="entry name" value="MLTA-INTERACTING PROTEIN-RELATED"/>
    <property type="match status" value="1"/>
</dbReference>
<organism evidence="6 7">
    <name type="scientific">Cereibacter sphaeroides</name>
    <name type="common">Rhodobacter sphaeroides</name>
    <dbReference type="NCBI Taxonomy" id="1063"/>
    <lineage>
        <taxon>Bacteria</taxon>
        <taxon>Pseudomonadati</taxon>
        <taxon>Pseudomonadota</taxon>
        <taxon>Alphaproteobacteria</taxon>
        <taxon>Rhodobacterales</taxon>
        <taxon>Paracoccaceae</taxon>
        <taxon>Cereibacter</taxon>
    </lineage>
</organism>
<evidence type="ECO:0000313" key="6">
    <source>
        <dbReference type="EMBL" id="PZQ95913.1"/>
    </source>
</evidence>
<evidence type="ECO:0000256" key="4">
    <source>
        <dbReference type="ARBA" id="ARBA00023136"/>
    </source>
</evidence>
<dbReference type="Pfam" id="PF06629">
    <property type="entry name" value="MipA"/>
    <property type="match status" value="1"/>
</dbReference>
<keyword evidence="5" id="KW-0998">Cell outer membrane</keyword>
<evidence type="ECO:0000256" key="2">
    <source>
        <dbReference type="ARBA" id="ARBA00005722"/>
    </source>
</evidence>
<comment type="caution">
    <text evidence="6">The sequence shown here is derived from an EMBL/GenBank/DDBJ whole genome shotgun (WGS) entry which is preliminary data.</text>
</comment>
<evidence type="ECO:0000256" key="1">
    <source>
        <dbReference type="ARBA" id="ARBA00004442"/>
    </source>
</evidence>
<keyword evidence="4" id="KW-0472">Membrane</keyword>
<dbReference type="AlphaFoldDB" id="A0A2W5TYQ5"/>
<name>A0A2W5TYQ5_CERSP</name>
<evidence type="ECO:0000313" key="7">
    <source>
        <dbReference type="Proteomes" id="UP000248975"/>
    </source>
</evidence>
<comment type="subcellular location">
    <subcellularLocation>
        <location evidence="1">Cell outer membrane</location>
    </subcellularLocation>
</comment>
<accession>A0A2W5TYQ5</accession>